<dbReference type="GO" id="GO:0036376">
    <property type="term" value="P:sodium ion export across plasma membrane"/>
    <property type="evidence" value="ECO:0007669"/>
    <property type="project" value="TreeGrafter"/>
</dbReference>
<dbReference type="GO" id="GO:0005886">
    <property type="term" value="C:plasma membrane"/>
    <property type="evidence" value="ECO:0007669"/>
    <property type="project" value="UniProtKB-SubCell"/>
</dbReference>
<keyword evidence="3" id="KW-0472">Membrane</keyword>
<dbReference type="GO" id="GO:0030007">
    <property type="term" value="P:intracellular potassium ion homeostasis"/>
    <property type="evidence" value="ECO:0007669"/>
    <property type="project" value="TreeGrafter"/>
</dbReference>
<dbReference type="GO" id="GO:1990573">
    <property type="term" value="P:potassium ion import across plasma membrane"/>
    <property type="evidence" value="ECO:0007669"/>
    <property type="project" value="TreeGrafter"/>
</dbReference>
<evidence type="ECO:0000256" key="1">
    <source>
        <dbReference type="ARBA" id="ARBA00004651"/>
    </source>
</evidence>
<gene>
    <name evidence="5" type="ORF">AFUS01_LOCUS37403</name>
</gene>
<dbReference type="Proteomes" id="UP000708208">
    <property type="component" value="Unassembled WGS sequence"/>
</dbReference>
<evidence type="ECO:0000313" key="6">
    <source>
        <dbReference type="Proteomes" id="UP000708208"/>
    </source>
</evidence>
<comment type="caution">
    <text evidence="5">The sequence shown here is derived from an EMBL/GenBank/DDBJ whole genome shotgun (WGS) entry which is preliminary data.</text>
</comment>
<feature type="transmembrane region" description="Helical" evidence="3">
    <location>
        <begin position="26"/>
        <end position="46"/>
    </location>
</feature>
<organism evidence="5 6">
    <name type="scientific">Allacma fusca</name>
    <dbReference type="NCBI Taxonomy" id="39272"/>
    <lineage>
        <taxon>Eukaryota</taxon>
        <taxon>Metazoa</taxon>
        <taxon>Ecdysozoa</taxon>
        <taxon>Arthropoda</taxon>
        <taxon>Hexapoda</taxon>
        <taxon>Collembola</taxon>
        <taxon>Symphypleona</taxon>
        <taxon>Sminthuridae</taxon>
        <taxon>Allacma</taxon>
    </lineage>
</organism>
<comment type="subcellular location">
    <subcellularLocation>
        <location evidence="1">Cell membrane</location>
        <topology evidence="1">Multi-pass membrane protein</topology>
    </subcellularLocation>
</comment>
<proteinExistence type="predicted"/>
<dbReference type="PANTHER" id="PTHR43294">
    <property type="entry name" value="SODIUM/POTASSIUM-TRANSPORTING ATPASE SUBUNIT ALPHA"/>
    <property type="match status" value="1"/>
</dbReference>
<dbReference type="GO" id="GO:0005391">
    <property type="term" value="F:P-type sodium:potassium-exchanging transporter activity"/>
    <property type="evidence" value="ECO:0007669"/>
    <property type="project" value="TreeGrafter"/>
</dbReference>
<keyword evidence="3" id="KW-1133">Transmembrane helix</keyword>
<dbReference type="InterPro" id="IPR050510">
    <property type="entry name" value="Cation_transp_ATPase_P-type"/>
</dbReference>
<feature type="domain" description="Cation-transporting P-type ATPase C-terminal" evidence="4">
    <location>
        <begin position="2"/>
        <end position="80"/>
    </location>
</feature>
<name>A0A8J2PN69_9HEXA</name>
<protein>
    <recommendedName>
        <fullName evidence="4">Cation-transporting P-type ATPase C-terminal domain-containing protein</fullName>
    </recommendedName>
</protein>
<accession>A0A8J2PN69</accession>
<dbReference type="GO" id="GO:0006883">
    <property type="term" value="P:intracellular sodium ion homeostasis"/>
    <property type="evidence" value="ECO:0007669"/>
    <property type="project" value="TreeGrafter"/>
</dbReference>
<evidence type="ECO:0000256" key="3">
    <source>
        <dbReference type="SAM" id="Phobius"/>
    </source>
</evidence>
<dbReference type="EMBL" id="CAJVCH010543413">
    <property type="protein sequence ID" value="CAG7827413.1"/>
    <property type="molecule type" value="Genomic_DNA"/>
</dbReference>
<evidence type="ECO:0000313" key="5">
    <source>
        <dbReference type="EMBL" id="CAG7827413.1"/>
    </source>
</evidence>
<evidence type="ECO:0000259" key="4">
    <source>
        <dbReference type="Pfam" id="PF00689"/>
    </source>
</evidence>
<dbReference type="Pfam" id="PF00689">
    <property type="entry name" value="Cation_ATPase_C"/>
    <property type="match status" value="1"/>
</dbReference>
<sequence>VTQWSTLIVCKTTSLSIFDKKIRNGVLNFALLFETLVAIFLIYTPGVYFALNLTPLKIIWWLPALPFSLLIIFCDELRRLKIRHNPNSWFSKEFYF</sequence>
<dbReference type="PANTHER" id="PTHR43294:SF13">
    <property type="entry name" value="SODIUM_POTASSIUM-TRANSPORTING ATPASE SUBUNIT ALPHA"/>
    <property type="match status" value="1"/>
</dbReference>
<dbReference type="OrthoDB" id="3352408at2759"/>
<keyword evidence="3" id="KW-0812">Transmembrane</keyword>
<dbReference type="AlphaFoldDB" id="A0A8J2PN69"/>
<dbReference type="GO" id="GO:1902600">
    <property type="term" value="P:proton transmembrane transport"/>
    <property type="evidence" value="ECO:0007669"/>
    <property type="project" value="TreeGrafter"/>
</dbReference>
<keyword evidence="2" id="KW-1003">Cell membrane</keyword>
<feature type="transmembrane region" description="Helical" evidence="3">
    <location>
        <begin position="58"/>
        <end position="74"/>
    </location>
</feature>
<feature type="non-terminal residue" evidence="5">
    <location>
        <position position="96"/>
    </location>
</feature>
<evidence type="ECO:0000256" key="2">
    <source>
        <dbReference type="ARBA" id="ARBA00022475"/>
    </source>
</evidence>
<reference evidence="5" key="1">
    <citation type="submission" date="2021-06" db="EMBL/GenBank/DDBJ databases">
        <authorList>
            <person name="Hodson N. C."/>
            <person name="Mongue J. A."/>
            <person name="Jaron S. K."/>
        </authorList>
    </citation>
    <scope>NUCLEOTIDE SEQUENCE</scope>
</reference>
<dbReference type="InterPro" id="IPR006068">
    <property type="entry name" value="ATPase_P-typ_cation-transptr_C"/>
</dbReference>
<keyword evidence="6" id="KW-1185">Reference proteome</keyword>